<gene>
    <name evidence="2" type="ORF">SDC9_133698</name>
</gene>
<sequence length="100" mass="11265">MDESLIPNTEPVAPCNECQAGHMHRQYVAYYTWLGDELITVPDFPAWVCDMCGRCDYDENALTRLSLLLSPNAGKTTSPVRKLTKKDHAKPKSQRPTPTE</sequence>
<dbReference type="Gene3D" id="3.10.20.860">
    <property type="match status" value="1"/>
</dbReference>
<dbReference type="EMBL" id="VSSQ01034601">
    <property type="protein sequence ID" value="MPM86608.1"/>
    <property type="molecule type" value="Genomic_DNA"/>
</dbReference>
<organism evidence="2">
    <name type="scientific">bioreactor metagenome</name>
    <dbReference type="NCBI Taxonomy" id="1076179"/>
    <lineage>
        <taxon>unclassified sequences</taxon>
        <taxon>metagenomes</taxon>
        <taxon>ecological metagenomes</taxon>
    </lineage>
</organism>
<dbReference type="InterPro" id="IPR022453">
    <property type="entry name" value="Znf_MqsA-type"/>
</dbReference>
<evidence type="ECO:0000313" key="2">
    <source>
        <dbReference type="EMBL" id="MPM86608.1"/>
    </source>
</evidence>
<protein>
    <recommendedName>
        <fullName evidence="3">YgiT-type zinc finger domain-containing protein</fullName>
    </recommendedName>
</protein>
<evidence type="ECO:0000256" key="1">
    <source>
        <dbReference type="SAM" id="MobiDB-lite"/>
    </source>
</evidence>
<evidence type="ECO:0008006" key="3">
    <source>
        <dbReference type="Google" id="ProtNLM"/>
    </source>
</evidence>
<accession>A0A645DC74</accession>
<proteinExistence type="predicted"/>
<reference evidence="2" key="1">
    <citation type="submission" date="2019-08" db="EMBL/GenBank/DDBJ databases">
        <authorList>
            <person name="Kucharzyk K."/>
            <person name="Murdoch R.W."/>
            <person name="Higgins S."/>
            <person name="Loffler F."/>
        </authorList>
    </citation>
    <scope>NUCLEOTIDE SEQUENCE</scope>
</reference>
<feature type="compositionally biased region" description="Basic residues" evidence="1">
    <location>
        <begin position="82"/>
        <end position="93"/>
    </location>
</feature>
<comment type="caution">
    <text evidence="2">The sequence shown here is derived from an EMBL/GenBank/DDBJ whole genome shotgun (WGS) entry which is preliminary data.</text>
</comment>
<name>A0A645DC74_9ZZZZ</name>
<dbReference type="NCBIfam" id="TIGR03831">
    <property type="entry name" value="YgiT_finger"/>
    <property type="match status" value="1"/>
</dbReference>
<feature type="region of interest" description="Disordered" evidence="1">
    <location>
        <begin position="71"/>
        <end position="100"/>
    </location>
</feature>
<dbReference type="AlphaFoldDB" id="A0A645DC74"/>